<reference evidence="13 14" key="1">
    <citation type="journal article" date="2014" name="Proc. Natl. Acad. Sci. U.S.A.">
        <title>Trajectory and genomic determinants of fungal-pathogen speciation and host adaptation.</title>
        <authorList>
            <person name="Hu X."/>
            <person name="Xiao G."/>
            <person name="Zheng P."/>
            <person name="Shang Y."/>
            <person name="Su Y."/>
            <person name="Zhang X."/>
            <person name="Liu X."/>
            <person name="Zhan S."/>
            <person name="St Leger R.J."/>
            <person name="Wang C."/>
        </authorList>
    </citation>
    <scope>NUCLEOTIDE SEQUENCE [LARGE SCALE GENOMIC DNA]</scope>
    <source>
        <strain evidence="13 14">ARSEF 977</strain>
    </source>
</reference>
<keyword evidence="7 10" id="KW-1133">Transmembrane helix</keyword>
<dbReference type="PROSITE" id="PS50893">
    <property type="entry name" value="ABC_TRANSPORTER_2"/>
    <property type="match status" value="2"/>
</dbReference>
<dbReference type="InterPro" id="IPR003593">
    <property type="entry name" value="AAA+_ATPase"/>
</dbReference>
<dbReference type="CDD" id="cd18579">
    <property type="entry name" value="ABC_6TM_ABCC_D1"/>
    <property type="match status" value="1"/>
</dbReference>
<feature type="transmembrane region" description="Helical" evidence="10">
    <location>
        <begin position="720"/>
        <end position="742"/>
    </location>
</feature>
<accession>A0A0B4GW28</accession>
<dbReference type="GO" id="GO:0005524">
    <property type="term" value="F:ATP binding"/>
    <property type="evidence" value="ECO:0007669"/>
    <property type="project" value="UniProtKB-KW"/>
</dbReference>
<protein>
    <submittedName>
        <fullName evidence="13">Multidrug resistance-associated protein</fullName>
    </submittedName>
</protein>
<feature type="compositionally biased region" description="Polar residues" evidence="9">
    <location>
        <begin position="681"/>
        <end position="699"/>
    </location>
</feature>
<keyword evidence="3" id="KW-1003">Cell membrane</keyword>
<evidence type="ECO:0000256" key="5">
    <source>
        <dbReference type="ARBA" id="ARBA00022741"/>
    </source>
</evidence>
<dbReference type="PANTHER" id="PTHR24223">
    <property type="entry name" value="ATP-BINDING CASSETTE SUB-FAMILY C"/>
    <property type="match status" value="1"/>
</dbReference>
<evidence type="ECO:0000259" key="12">
    <source>
        <dbReference type="PROSITE" id="PS50929"/>
    </source>
</evidence>
<feature type="transmembrane region" description="Helical" evidence="10">
    <location>
        <begin position="386"/>
        <end position="408"/>
    </location>
</feature>
<keyword evidence="4 10" id="KW-0812">Transmembrane</keyword>
<evidence type="ECO:0000313" key="13">
    <source>
        <dbReference type="EMBL" id="KID91740.1"/>
    </source>
</evidence>
<feature type="domain" description="ABC transmembrane type-1" evidence="12">
    <location>
        <begin position="145"/>
        <end position="413"/>
    </location>
</feature>
<dbReference type="Gene3D" id="3.40.50.300">
    <property type="entry name" value="P-loop containing nucleotide triphosphate hydrolases"/>
    <property type="match status" value="2"/>
</dbReference>
<dbReference type="InterPro" id="IPR036640">
    <property type="entry name" value="ABC1_TM_sf"/>
</dbReference>
<gene>
    <name evidence="13" type="ORF">MGU_01710</name>
</gene>
<name>A0A0B4GW28_METGA</name>
<evidence type="ECO:0000313" key="14">
    <source>
        <dbReference type="Proteomes" id="UP000031192"/>
    </source>
</evidence>
<feature type="region of interest" description="Disordered" evidence="9">
    <location>
        <begin position="681"/>
        <end position="702"/>
    </location>
</feature>
<dbReference type="PROSITE" id="PS50929">
    <property type="entry name" value="ABC_TM1F"/>
    <property type="match status" value="2"/>
</dbReference>
<dbReference type="Pfam" id="PF00664">
    <property type="entry name" value="ABC_membrane"/>
    <property type="match status" value="2"/>
</dbReference>
<feature type="domain" description="ABC transporter" evidence="11">
    <location>
        <begin position="451"/>
        <end position="679"/>
    </location>
</feature>
<dbReference type="InterPro" id="IPR011527">
    <property type="entry name" value="ABC1_TM_dom"/>
</dbReference>
<proteinExistence type="predicted"/>
<dbReference type="InterPro" id="IPR027417">
    <property type="entry name" value="P-loop_NTPase"/>
</dbReference>
<dbReference type="InterPro" id="IPR003439">
    <property type="entry name" value="ABC_transporter-like_ATP-bd"/>
</dbReference>
<evidence type="ECO:0000256" key="9">
    <source>
        <dbReference type="SAM" id="MobiDB-lite"/>
    </source>
</evidence>
<dbReference type="InterPro" id="IPR017871">
    <property type="entry name" value="ABC_transporter-like_CS"/>
</dbReference>
<feature type="transmembrane region" description="Helical" evidence="10">
    <location>
        <begin position="862"/>
        <end position="880"/>
    </location>
</feature>
<evidence type="ECO:0000256" key="7">
    <source>
        <dbReference type="ARBA" id="ARBA00022989"/>
    </source>
</evidence>
<dbReference type="Proteomes" id="UP000031192">
    <property type="component" value="Unassembled WGS sequence"/>
</dbReference>
<dbReference type="InterPro" id="IPR050173">
    <property type="entry name" value="ABC_transporter_C-like"/>
</dbReference>
<dbReference type="PANTHER" id="PTHR24223:SF345">
    <property type="entry name" value="ABC MULTIDRUG TRANSPORTER (EUROFUNG)"/>
    <property type="match status" value="1"/>
</dbReference>
<evidence type="ECO:0000256" key="1">
    <source>
        <dbReference type="ARBA" id="ARBA00004651"/>
    </source>
</evidence>
<dbReference type="Pfam" id="PF00005">
    <property type="entry name" value="ABC_tran"/>
    <property type="match status" value="2"/>
</dbReference>
<evidence type="ECO:0000256" key="10">
    <source>
        <dbReference type="SAM" id="Phobius"/>
    </source>
</evidence>
<dbReference type="CDD" id="cd18580">
    <property type="entry name" value="ABC_6TM_ABCC_D2"/>
    <property type="match status" value="1"/>
</dbReference>
<evidence type="ECO:0000256" key="3">
    <source>
        <dbReference type="ARBA" id="ARBA00022475"/>
    </source>
</evidence>
<keyword evidence="14" id="KW-1185">Reference proteome</keyword>
<dbReference type="SUPFAM" id="SSF90123">
    <property type="entry name" value="ABC transporter transmembrane region"/>
    <property type="match status" value="2"/>
</dbReference>
<dbReference type="GO" id="GO:0016887">
    <property type="term" value="F:ATP hydrolysis activity"/>
    <property type="evidence" value="ECO:0007669"/>
    <property type="project" value="InterPro"/>
</dbReference>
<evidence type="ECO:0000256" key="8">
    <source>
        <dbReference type="ARBA" id="ARBA00023136"/>
    </source>
</evidence>
<dbReference type="GO" id="GO:0140359">
    <property type="term" value="F:ABC-type transporter activity"/>
    <property type="evidence" value="ECO:0007669"/>
    <property type="project" value="InterPro"/>
</dbReference>
<evidence type="ECO:0000256" key="6">
    <source>
        <dbReference type="ARBA" id="ARBA00022840"/>
    </source>
</evidence>
<keyword evidence="5" id="KW-0547">Nucleotide-binding</keyword>
<dbReference type="PROSITE" id="PS00211">
    <property type="entry name" value="ABC_TRANSPORTER_1"/>
    <property type="match status" value="2"/>
</dbReference>
<dbReference type="InterPro" id="IPR044726">
    <property type="entry name" value="ABCC_6TM_D2"/>
</dbReference>
<feature type="transmembrane region" description="Helical" evidence="10">
    <location>
        <begin position="948"/>
        <end position="972"/>
    </location>
</feature>
<sequence length="1308" mass="144538">MCGNLLVAVPELLSFRTPDILLFWRCGEILVQMVLLVLESQNKTASLLSIYKGVSPEDSAGILSRTFWWWLMDLLAVGKQRILRVSDTPRLSSSLRPSLTRKVVLQAWDNRGNLTLLKVVAGSLMRPLLSPLVPRFFLTVFRCSQPVIISRAISFITNDQGGVAQSCRAYEIFFAALIVYFGLAISSSMYKNTLNKLDILIRESLVHLVYDKTLNLSHHGSDAGRVVTLMSTDIDSASEMGRLLHASWGQAVELVIGMILLAREVGWVFPVPLVIIVFASRVSRFVAQNVRSRTKSWNDATQARISTLSTVLNSMRSVKAMGLSEAIAKYINELRDKEIDRSKHVRWMQVLYNASANANGLFTPVITVVLYAMLAASRGERLDTKTAFTTVAILSLVTHPANMMMTIFPKFVGIMANVDRIQSFLLEPSLVDCRKIIDGSQFTETENCTGIRLDNVTVKFKSTTAATLKHINLNLPKHSITACAGPTGCGKTTLAKTILGEVSPVQGIVMVSSRRIAYCDQRVWIPTGTIRDIICTFATKVDESLYQEALRICCLDYDLQRLPDGDRTVVGSQGVNLSGGQRQRIALARMVYSGASIAVLDDPFSALDGVTENKVVDNLLGKNGWFRRAKVTALIITNAAQHFQHSDEIILLQNGHVSAQGDWRAIKSRASEMLKFNFEETQSSTVEPTGKSQYSTAKQAETDADKDLHRSVGDMTLYSYYIRSVGVWNFLLLATCTALYATSNTFTTYWFKLWTESDGDRVVFYIVGYVLLAFTAWAATSANLWSTFILLAPRSGSLLHQSLLTTTMAAPLLYFSSTDVGIVLNRFSKDISLVDRQLPLALSNLCSQIFKMLAQAVILMQVQRLLLVTLPICIVIVYLVQRIYLRTSRQLRVLELESYSSLNSWFLETTEGLVSIRAFNWIKPATSKNLENLETSIRPSYSLVSLQCWLNLVLDLLVSCIAIGIILIAALWRSETSAANVGVSLNLILVANTTLVRLVESFTQLEVSLGAIARLNEVETQTPKEDKPWEDQVPPSSWPEKGSLTLSGFSAGYNDDHNVLRDINLSVGRGEKLVICGRTGSGKSTILLGILRLIESCGEVEIDRRLLSQVPRNIIRKRAFITVPQEPLFLPSASLSFNLDPDAQASEHMLQEALQSVGIWDVVCEIARGKDSDPLSQPASSLQALSAGQLQLISMARAIVKMKIISQEVEYKDGGVNVDSPKPILVLDEATASLDAKTEGKIYDIIESEFVADGYTVVIVAHRISVLAKTMRPGKDKVAWLQDGRVVKVGDYEEIAKFASSTAIGEGQ</sequence>
<organism evidence="13 14">
    <name type="scientific">Metarhizium guizhouense (strain ARSEF 977)</name>
    <dbReference type="NCBI Taxonomy" id="1276136"/>
    <lineage>
        <taxon>Eukaryota</taxon>
        <taxon>Fungi</taxon>
        <taxon>Dikarya</taxon>
        <taxon>Ascomycota</taxon>
        <taxon>Pezizomycotina</taxon>
        <taxon>Sordariomycetes</taxon>
        <taxon>Hypocreomycetidae</taxon>
        <taxon>Hypocreales</taxon>
        <taxon>Clavicipitaceae</taxon>
        <taxon>Metarhizium</taxon>
    </lineage>
</organism>
<keyword evidence="8 10" id="KW-0472">Membrane</keyword>
<dbReference type="InterPro" id="IPR044746">
    <property type="entry name" value="ABCC_6TM_D1"/>
</dbReference>
<comment type="caution">
    <text evidence="13">The sequence shown here is derived from an EMBL/GenBank/DDBJ whole genome shotgun (WGS) entry which is preliminary data.</text>
</comment>
<dbReference type="Gene3D" id="1.20.1560.10">
    <property type="entry name" value="ABC transporter type 1, transmembrane domain"/>
    <property type="match status" value="2"/>
</dbReference>
<feature type="transmembrane region" description="Helical" evidence="10">
    <location>
        <begin position="350"/>
        <end position="374"/>
    </location>
</feature>
<feature type="transmembrane region" description="Helical" evidence="10">
    <location>
        <begin position="803"/>
        <end position="824"/>
    </location>
</feature>
<dbReference type="SMART" id="SM00382">
    <property type="entry name" value="AAA"/>
    <property type="match status" value="2"/>
</dbReference>
<evidence type="ECO:0000256" key="2">
    <source>
        <dbReference type="ARBA" id="ARBA00022448"/>
    </source>
</evidence>
<feature type="domain" description="ABC transporter" evidence="11">
    <location>
        <begin position="1044"/>
        <end position="1308"/>
    </location>
</feature>
<dbReference type="EMBL" id="AZNH01000003">
    <property type="protein sequence ID" value="KID91740.1"/>
    <property type="molecule type" value="Genomic_DNA"/>
</dbReference>
<keyword evidence="6" id="KW-0067">ATP-binding</keyword>
<dbReference type="OrthoDB" id="4952489at2759"/>
<dbReference type="GO" id="GO:0005886">
    <property type="term" value="C:plasma membrane"/>
    <property type="evidence" value="ECO:0007669"/>
    <property type="project" value="UniProtKB-SubCell"/>
</dbReference>
<dbReference type="SUPFAM" id="SSF52540">
    <property type="entry name" value="P-loop containing nucleoside triphosphate hydrolases"/>
    <property type="match status" value="2"/>
</dbReference>
<comment type="subcellular location">
    <subcellularLocation>
        <location evidence="1">Cell membrane</location>
        <topology evidence="1">Multi-pass membrane protein</topology>
    </subcellularLocation>
</comment>
<feature type="transmembrane region" description="Helical" evidence="10">
    <location>
        <begin position="762"/>
        <end position="791"/>
    </location>
</feature>
<dbReference type="HOGENOM" id="CLU_000604_27_5_1"/>
<feature type="domain" description="ABC transmembrane type-1" evidence="12">
    <location>
        <begin position="731"/>
        <end position="1014"/>
    </location>
</feature>
<evidence type="ECO:0000256" key="4">
    <source>
        <dbReference type="ARBA" id="ARBA00022692"/>
    </source>
</evidence>
<feature type="transmembrane region" description="Helical" evidence="10">
    <location>
        <begin position="267"/>
        <end position="287"/>
    </location>
</feature>
<keyword evidence="2" id="KW-0813">Transport</keyword>
<evidence type="ECO:0000259" key="11">
    <source>
        <dbReference type="PROSITE" id="PS50893"/>
    </source>
</evidence>